<feature type="coiled-coil region" evidence="6">
    <location>
        <begin position="381"/>
        <end position="492"/>
    </location>
</feature>
<sequence length="1178" mass="134383">MYLSKIEILGFKSFAHRVRISFDKGLTAIVGPNGCGKTNVVDAIRWVLGEQRTTLLRSAKMENIIFNGSKNLKPLSLTEVSITIENTRNVLPTEYTEVTVTRRLYRNGESDYLLNQVPCRLKDILDLFTDTGMGSDAYSVIELKMIEEIISNKSEERLKLFEEAAGITRYKQRRKQTFKQLESASRDLARVDDVIAEVEKKVRSLKLQVKKAEKLRELKSEIRTTDLLLAGLTLHDELEKLDPLKKQIEHEECLCHELAATIAGRESELQDAELLQLRHEEELSASQKALNGISAVIHDLEKNLLLHEEQQKSLFAAINSIRITLKEKQEKILMLEKRKDELLERKKPLEKNCNDRLEEYRKLSGEQDRLNLELQAHRSGIAETRKEISEREKALNRLILEKNGLETRKQQLRSLVQRAESSRNAAMQKTEESTILRKQLESEISRQASLLEQASDDERRLKNRIEELGTAIEMQKEELLSLRAERASVDNRISLADAVLENFEGLPEGIEFLEKQKSSEADQGCLADMISLDPAYRKAVHAALGEALSYYVCRSITEAKQSMQQLRLSKKGKLHFLVLDHIARISDNETPVREGGRRMMDIIGYPEALSAALNNLLFRYYLVDTLDTAENMSRQDPDAVFVTPEGEKFSGRGLLYGGSSSNSEGVRLGKKAERDLLLNRHTLLQSKITGTEVTLRQLQEELESVKKERQRVQTEKLQQEIRVQEKKLAHIEAEEHALRQTIRHAEQEVAELLAAVTQLDLDSAAFVPEITEKENGLRLLLENIQQDQERLTGLETRHHRLSHDVQACQSLHRDAELELEKLLFSLNASSQTLRAVHDDIRKLERETADTTEKINRTELTVTGLKQQLESHLLSAAAGQESLEKLESVCRELQSGNQQSRTIQRELRRKHEVSRELVDQLVQQQSQAEQQLDHLLTSIQVRYGCELKTVEPSELPHDFDRASSADRLAVLQKQREQFGAVNELALEEYESEKERLDFLITQKEDLFSAESQLRDTIEEINKTALLKFRETYAAVRKNFITIFHELFDPEDEVDLLCSSTEDPLDAHIEIVAKPRGKKPLSIEQLSGGEKALTALSLLFAIYLVKPSPFCILDEVDAPLDDANVGRFIKLLKKFENNTQFIIVTHNKKSMASCQALYGVTMEEEGVSKLIPVRLEKTGF</sequence>
<dbReference type="Gene3D" id="3.40.50.300">
    <property type="entry name" value="P-loop containing nucleotide triphosphate hydrolases"/>
    <property type="match status" value="2"/>
</dbReference>
<evidence type="ECO:0000256" key="6">
    <source>
        <dbReference type="HAMAP-Rule" id="MF_01894"/>
    </source>
</evidence>
<dbReference type="Proteomes" id="UP000008841">
    <property type="component" value="Chromosome"/>
</dbReference>
<dbReference type="HAMAP" id="MF_01894">
    <property type="entry name" value="Smc_prok"/>
    <property type="match status" value="1"/>
</dbReference>
<dbReference type="GO" id="GO:0003677">
    <property type="term" value="F:DNA binding"/>
    <property type="evidence" value="ECO:0007669"/>
    <property type="project" value="UniProtKB-UniRule"/>
</dbReference>
<dbReference type="GO" id="GO:0005524">
    <property type="term" value="F:ATP binding"/>
    <property type="evidence" value="ECO:0007669"/>
    <property type="project" value="UniProtKB-UniRule"/>
</dbReference>
<accession>B3EFQ6</accession>
<dbReference type="SUPFAM" id="SSF75553">
    <property type="entry name" value="Smc hinge domain"/>
    <property type="match status" value="1"/>
</dbReference>
<organism evidence="8 9">
    <name type="scientific">Chlorobium limicola (strain DSM 245 / NBRC 103803 / 6330)</name>
    <dbReference type="NCBI Taxonomy" id="290315"/>
    <lineage>
        <taxon>Bacteria</taxon>
        <taxon>Pseudomonadati</taxon>
        <taxon>Chlorobiota</taxon>
        <taxon>Chlorobiia</taxon>
        <taxon>Chlorobiales</taxon>
        <taxon>Chlorobiaceae</taxon>
        <taxon>Chlorobium/Pelodictyon group</taxon>
        <taxon>Chlorobium</taxon>
    </lineage>
</organism>
<dbReference type="PANTHER" id="PTHR43977">
    <property type="entry name" value="STRUCTURAL MAINTENANCE OF CHROMOSOMES PROTEIN 3"/>
    <property type="match status" value="1"/>
</dbReference>
<comment type="subunit">
    <text evidence="6">Homodimer.</text>
</comment>
<name>B3EFQ6_CHLL2</name>
<keyword evidence="2 6" id="KW-0547">Nucleotide-binding</keyword>
<protein>
    <recommendedName>
        <fullName evidence="6">Chromosome partition protein Smc</fullName>
    </recommendedName>
</protein>
<dbReference type="SUPFAM" id="SSF52540">
    <property type="entry name" value="P-loop containing nucleoside triphosphate hydrolases"/>
    <property type="match status" value="1"/>
</dbReference>
<dbReference type="InterPro" id="IPR036277">
    <property type="entry name" value="SMC_hinge_sf"/>
</dbReference>
<evidence type="ECO:0000313" key="8">
    <source>
        <dbReference type="EMBL" id="ACD91018.1"/>
    </source>
</evidence>
<dbReference type="GO" id="GO:0007062">
    <property type="term" value="P:sister chromatid cohesion"/>
    <property type="evidence" value="ECO:0007669"/>
    <property type="project" value="InterPro"/>
</dbReference>
<feature type="domain" description="SMC hinge" evidence="7">
    <location>
        <begin position="520"/>
        <end position="633"/>
    </location>
</feature>
<dbReference type="STRING" id="290315.Clim_1986"/>
<dbReference type="Pfam" id="PF02463">
    <property type="entry name" value="SMC_N"/>
    <property type="match status" value="2"/>
</dbReference>
<dbReference type="Gene3D" id="1.20.1060.20">
    <property type="match status" value="1"/>
</dbReference>
<dbReference type="NCBIfam" id="TIGR02168">
    <property type="entry name" value="SMC_prok_B"/>
    <property type="match status" value="1"/>
</dbReference>
<dbReference type="RefSeq" id="WP_012466887.1">
    <property type="nucleotide sequence ID" value="NC_010803.1"/>
</dbReference>
<dbReference type="GO" id="GO:0006260">
    <property type="term" value="P:DNA replication"/>
    <property type="evidence" value="ECO:0007669"/>
    <property type="project" value="UniProtKB-UniRule"/>
</dbReference>
<keyword evidence="3 6" id="KW-0067">ATP-binding</keyword>
<dbReference type="Pfam" id="PF06470">
    <property type="entry name" value="SMC_hinge"/>
    <property type="match status" value="1"/>
</dbReference>
<evidence type="ECO:0000256" key="5">
    <source>
        <dbReference type="ARBA" id="ARBA00023125"/>
    </source>
</evidence>
<keyword evidence="5 6" id="KW-0238">DNA-binding</keyword>
<dbReference type="Gene3D" id="3.30.70.1620">
    <property type="match status" value="1"/>
</dbReference>
<comment type="domain">
    <text evidence="6">Contains large globular domains required for ATP hydrolysis at each terminus and a third globular domain forming a flexible hinge near the middle of the molecule. These domains are separated by coiled-coil structures.</text>
</comment>
<evidence type="ECO:0000256" key="1">
    <source>
        <dbReference type="ARBA" id="ARBA00022490"/>
    </source>
</evidence>
<dbReference type="PIRSF" id="PIRSF005719">
    <property type="entry name" value="SMC"/>
    <property type="match status" value="1"/>
</dbReference>
<dbReference type="InterPro" id="IPR003395">
    <property type="entry name" value="RecF/RecN/SMC_N"/>
</dbReference>
<dbReference type="GO" id="GO:0007059">
    <property type="term" value="P:chromosome segregation"/>
    <property type="evidence" value="ECO:0007669"/>
    <property type="project" value="UniProtKB-UniRule"/>
</dbReference>
<feature type="coiled-coil region" evidence="6">
    <location>
        <begin position="318"/>
        <end position="352"/>
    </location>
</feature>
<dbReference type="GO" id="GO:0030261">
    <property type="term" value="P:chromosome condensation"/>
    <property type="evidence" value="ECO:0007669"/>
    <property type="project" value="InterPro"/>
</dbReference>
<dbReference type="eggNOG" id="COG1196">
    <property type="taxonomic scope" value="Bacteria"/>
</dbReference>
<dbReference type="GO" id="GO:0005694">
    <property type="term" value="C:chromosome"/>
    <property type="evidence" value="ECO:0007669"/>
    <property type="project" value="InterPro"/>
</dbReference>
<dbReference type="KEGG" id="cli:Clim_1986"/>
<feature type="coiled-coil region" evidence="6">
    <location>
        <begin position="181"/>
        <end position="215"/>
    </location>
</feature>
<comment type="similarity">
    <text evidence="6">Belongs to the SMC family.</text>
</comment>
<gene>
    <name evidence="6" type="primary">smc</name>
    <name evidence="8" type="ordered locus">Clim_1986</name>
</gene>
<dbReference type="HOGENOM" id="CLU_001042_2_2_10"/>
<evidence type="ECO:0000256" key="2">
    <source>
        <dbReference type="ARBA" id="ARBA00022741"/>
    </source>
</evidence>
<dbReference type="InterPro" id="IPR010935">
    <property type="entry name" value="SMC_hinge"/>
</dbReference>
<dbReference type="EMBL" id="CP001097">
    <property type="protein sequence ID" value="ACD91018.1"/>
    <property type="molecule type" value="Genomic_DNA"/>
</dbReference>
<evidence type="ECO:0000259" key="7">
    <source>
        <dbReference type="SMART" id="SM00968"/>
    </source>
</evidence>
<feature type="coiled-coil region" evidence="6">
    <location>
        <begin position="688"/>
        <end position="797"/>
    </location>
</feature>
<feature type="binding site" evidence="6">
    <location>
        <begin position="32"/>
        <end position="39"/>
    </location>
    <ligand>
        <name>ATP</name>
        <dbReference type="ChEBI" id="CHEBI:30616"/>
    </ligand>
</feature>
<dbReference type="OrthoDB" id="9808768at2"/>
<comment type="function">
    <text evidence="6">Required for chromosome condensation and partitioning.</text>
</comment>
<proteinExistence type="inferred from homology"/>
<dbReference type="InterPro" id="IPR027417">
    <property type="entry name" value="P-loop_NTPase"/>
</dbReference>
<keyword evidence="1 6" id="KW-0963">Cytoplasm</keyword>
<feature type="coiled-coil region" evidence="6">
    <location>
        <begin position="826"/>
        <end position="860"/>
    </location>
</feature>
<keyword evidence="4 6" id="KW-0175">Coiled coil</keyword>
<dbReference type="GO" id="GO:0005737">
    <property type="term" value="C:cytoplasm"/>
    <property type="evidence" value="ECO:0007669"/>
    <property type="project" value="UniProtKB-SubCell"/>
</dbReference>
<dbReference type="AlphaFoldDB" id="B3EFQ6"/>
<dbReference type="InterPro" id="IPR011890">
    <property type="entry name" value="SMC_prok"/>
</dbReference>
<reference evidence="8 9" key="1">
    <citation type="submission" date="2008-05" db="EMBL/GenBank/DDBJ databases">
        <title>Complete sequence of Chlorobium limicola DSM 245.</title>
        <authorList>
            <consortium name="US DOE Joint Genome Institute"/>
            <person name="Lucas S."/>
            <person name="Copeland A."/>
            <person name="Lapidus A."/>
            <person name="Glavina del Rio T."/>
            <person name="Dalin E."/>
            <person name="Tice H."/>
            <person name="Bruce D."/>
            <person name="Goodwin L."/>
            <person name="Pitluck S."/>
            <person name="Schmutz J."/>
            <person name="Larimer F."/>
            <person name="Land M."/>
            <person name="Hauser L."/>
            <person name="Kyrpides N."/>
            <person name="Ovchinnikova G."/>
            <person name="Zhao F."/>
            <person name="Li T."/>
            <person name="Liu Z."/>
            <person name="Overmann J."/>
            <person name="Bryant D.A."/>
            <person name="Richardson P."/>
        </authorList>
    </citation>
    <scope>NUCLEOTIDE SEQUENCE [LARGE SCALE GENOMIC DNA]</scope>
    <source>
        <strain evidence="9">DSM 245 / NBRC 103803 / 6330</strain>
    </source>
</reference>
<evidence type="ECO:0000313" key="9">
    <source>
        <dbReference type="Proteomes" id="UP000008841"/>
    </source>
</evidence>
<dbReference type="CDD" id="cd03278">
    <property type="entry name" value="ABC_SMC_barmotin"/>
    <property type="match status" value="1"/>
</dbReference>
<comment type="subcellular location">
    <subcellularLocation>
        <location evidence="6">Cytoplasm</location>
    </subcellularLocation>
</comment>
<evidence type="ECO:0000256" key="3">
    <source>
        <dbReference type="ARBA" id="ARBA00022840"/>
    </source>
</evidence>
<dbReference type="SMART" id="SM00968">
    <property type="entry name" value="SMC_hinge"/>
    <property type="match status" value="1"/>
</dbReference>
<evidence type="ECO:0000256" key="4">
    <source>
        <dbReference type="ARBA" id="ARBA00023054"/>
    </source>
</evidence>
<dbReference type="GO" id="GO:0016887">
    <property type="term" value="F:ATP hydrolysis activity"/>
    <property type="evidence" value="ECO:0007669"/>
    <property type="project" value="InterPro"/>
</dbReference>
<dbReference type="InterPro" id="IPR024704">
    <property type="entry name" value="SMC"/>
</dbReference>
<dbReference type="Gene3D" id="6.10.140.1720">
    <property type="match status" value="1"/>
</dbReference>